<dbReference type="InterPro" id="IPR001734">
    <property type="entry name" value="Na/solute_symporter"/>
</dbReference>
<feature type="transmembrane region" description="Helical" evidence="10">
    <location>
        <begin position="85"/>
        <end position="107"/>
    </location>
</feature>
<keyword evidence="6" id="KW-0769">Symport</keyword>
<dbReference type="Gene3D" id="1.20.1730.10">
    <property type="entry name" value="Sodium/glucose cotransporter"/>
    <property type="match status" value="1"/>
</dbReference>
<dbReference type="InterPro" id="IPR050277">
    <property type="entry name" value="Sodium:Solute_Symporter"/>
</dbReference>
<feature type="transmembrane region" description="Helical" evidence="10">
    <location>
        <begin position="413"/>
        <end position="438"/>
    </location>
</feature>
<evidence type="ECO:0000313" key="12">
    <source>
        <dbReference type="Proteomes" id="UP000053429"/>
    </source>
</evidence>
<dbReference type="RefSeq" id="WP_062716869.1">
    <property type="nucleotide sequence ID" value="NZ_KQ948925.1"/>
</dbReference>
<feature type="transmembrane region" description="Helical" evidence="10">
    <location>
        <begin position="16"/>
        <end position="34"/>
    </location>
</feature>
<dbReference type="GO" id="GO:0006847">
    <property type="term" value="P:plasma membrane acetate transport"/>
    <property type="evidence" value="ECO:0007669"/>
    <property type="project" value="TreeGrafter"/>
</dbReference>
<comment type="caution">
    <text evidence="11">The sequence shown here is derived from an EMBL/GenBank/DDBJ whole genome shotgun (WGS) entry which is preliminary data.</text>
</comment>
<keyword evidence="8 10" id="KW-0472">Membrane</keyword>
<evidence type="ECO:0000256" key="7">
    <source>
        <dbReference type="ARBA" id="ARBA00022989"/>
    </source>
</evidence>
<name>A0A101U7S7_9ACTN</name>
<protein>
    <recommendedName>
        <fullName evidence="13">Cation acetate symporter</fullName>
    </recommendedName>
</protein>
<dbReference type="GO" id="GO:0005886">
    <property type="term" value="C:plasma membrane"/>
    <property type="evidence" value="ECO:0007669"/>
    <property type="project" value="UniProtKB-SubCell"/>
</dbReference>
<comment type="similarity">
    <text evidence="2 9">Belongs to the sodium:solute symporter (SSF) (TC 2.A.21) family.</text>
</comment>
<evidence type="ECO:0000313" key="11">
    <source>
        <dbReference type="EMBL" id="KUO05579.1"/>
    </source>
</evidence>
<dbReference type="Proteomes" id="UP000053429">
    <property type="component" value="Unassembled WGS sequence"/>
</dbReference>
<dbReference type="EMBL" id="LMWY01000004">
    <property type="protein sequence ID" value="KUO05579.1"/>
    <property type="molecule type" value="Genomic_DNA"/>
</dbReference>
<feature type="transmembrane region" description="Helical" evidence="10">
    <location>
        <begin position="480"/>
        <end position="502"/>
    </location>
</feature>
<dbReference type="PROSITE" id="PS50283">
    <property type="entry name" value="NA_SOLUT_SYMP_3"/>
    <property type="match status" value="1"/>
</dbReference>
<gene>
    <name evidence="11" type="ORF">AQJ67_05385</name>
</gene>
<feature type="transmembrane region" description="Helical" evidence="10">
    <location>
        <begin position="199"/>
        <end position="217"/>
    </location>
</feature>
<feature type="transmembrane region" description="Helical" evidence="10">
    <location>
        <begin position="253"/>
        <end position="271"/>
    </location>
</feature>
<evidence type="ECO:0000256" key="10">
    <source>
        <dbReference type="SAM" id="Phobius"/>
    </source>
</evidence>
<dbReference type="InterPro" id="IPR038377">
    <property type="entry name" value="Na/Glc_symporter_sf"/>
</dbReference>
<sequence length="541" mass="56194">MNAFVAVAGSHEARPVLTIFAVFVVLTLLLSLLGTTSDGTDLSDFYVGRRRLSSAVNGIALFGGYMSAASMLGNPGQVSLSGYDGIAYVLAPAITWVVVLMLVAEPYHSTSRFTVGDTLAHRLRARPVHLAAGITTLFISLPYLIAQLIGAGALAAPVLGYHTPTAQRGIVACLGLAMILFVVLGGMRATTVLQVVKAVLMLGVCLTLALVVLWRLGWSPGNLLSLAARRSGFGEQFLRPGIRYDDGLGTLDLVSLQLAFLLGAAGLPHVLARITTVSTRPDARRSVQWMGLLNLGFVVLVVVNGLGATALLGRAAVVSDASSGNTAILLVAEQVGGPVLLTVISCVVFVTILAVVAGITLTVACALAHDIYGAVIMRGRASQQSELLVARLAVVCVGLVVIVLSMYAQHVPISFLVSLSFAVAASAVLPAILFTLWWKRFTTRGALWSMYGGLATAMLLAVLSPAVSGEPHALLPDADFAVFPLHNPGLVSVPVGFFLGWLGSVLDRREPGGADCTQTEIRALTGAAAGTETGSGAGQPA</sequence>
<keyword evidence="12" id="KW-1185">Reference proteome</keyword>
<dbReference type="GO" id="GO:0015293">
    <property type="term" value="F:symporter activity"/>
    <property type="evidence" value="ECO:0007669"/>
    <property type="project" value="UniProtKB-KW"/>
</dbReference>
<dbReference type="AlphaFoldDB" id="A0A101U7S7"/>
<comment type="subcellular location">
    <subcellularLocation>
        <location evidence="1">Cell membrane</location>
        <topology evidence="1">Multi-pass membrane protein</topology>
    </subcellularLocation>
</comment>
<evidence type="ECO:0000256" key="1">
    <source>
        <dbReference type="ARBA" id="ARBA00004651"/>
    </source>
</evidence>
<keyword evidence="4" id="KW-1003">Cell membrane</keyword>
<accession>A0A101U7S7</accession>
<feature type="transmembrane region" description="Helical" evidence="10">
    <location>
        <begin position="55"/>
        <end position="73"/>
    </location>
</feature>
<evidence type="ECO:0000256" key="5">
    <source>
        <dbReference type="ARBA" id="ARBA00022692"/>
    </source>
</evidence>
<dbReference type="GO" id="GO:0015123">
    <property type="term" value="F:acetate transmembrane transporter activity"/>
    <property type="evidence" value="ECO:0007669"/>
    <property type="project" value="TreeGrafter"/>
</dbReference>
<reference evidence="11 12" key="1">
    <citation type="submission" date="2015-10" db="EMBL/GenBank/DDBJ databases">
        <title>Draft genome sequence of Streptomyces caeruleatus NRRL B-24802, type strain for the species Streptomyces caeruleatus.</title>
        <authorList>
            <person name="Ruckert C."/>
            <person name="Winkler A."/>
            <person name="Kalinowski J."/>
            <person name="Kampfer P."/>
            <person name="Glaeser S."/>
        </authorList>
    </citation>
    <scope>NUCLEOTIDE SEQUENCE [LARGE SCALE GENOMIC DNA]</scope>
    <source>
        <strain evidence="11 12">NRRL B-24802</strain>
    </source>
</reference>
<feature type="transmembrane region" description="Helical" evidence="10">
    <location>
        <begin position="450"/>
        <end position="468"/>
    </location>
</feature>
<evidence type="ECO:0000256" key="3">
    <source>
        <dbReference type="ARBA" id="ARBA00022448"/>
    </source>
</evidence>
<keyword evidence="3" id="KW-0813">Transport</keyword>
<feature type="transmembrane region" description="Helical" evidence="10">
    <location>
        <begin position="128"/>
        <end position="149"/>
    </location>
</feature>
<dbReference type="Pfam" id="PF00474">
    <property type="entry name" value="SSF"/>
    <property type="match status" value="1"/>
</dbReference>
<dbReference type="PANTHER" id="PTHR48086:SF6">
    <property type="entry name" value="CATION_ACETATE SYMPORTER ACTP"/>
    <property type="match status" value="1"/>
</dbReference>
<feature type="transmembrane region" description="Helical" evidence="10">
    <location>
        <begin position="169"/>
        <end position="187"/>
    </location>
</feature>
<evidence type="ECO:0000256" key="2">
    <source>
        <dbReference type="ARBA" id="ARBA00006434"/>
    </source>
</evidence>
<evidence type="ECO:0000256" key="4">
    <source>
        <dbReference type="ARBA" id="ARBA00022475"/>
    </source>
</evidence>
<organism evidence="11 12">
    <name type="scientific">Streptomyces caeruleatus</name>
    <dbReference type="NCBI Taxonomy" id="661399"/>
    <lineage>
        <taxon>Bacteria</taxon>
        <taxon>Bacillati</taxon>
        <taxon>Actinomycetota</taxon>
        <taxon>Actinomycetes</taxon>
        <taxon>Kitasatosporales</taxon>
        <taxon>Streptomycetaceae</taxon>
        <taxon>Streptomyces</taxon>
    </lineage>
</organism>
<keyword evidence="7 10" id="KW-1133">Transmembrane helix</keyword>
<proteinExistence type="inferred from homology"/>
<keyword evidence="5 10" id="KW-0812">Transmembrane</keyword>
<dbReference type="CDD" id="cd11480">
    <property type="entry name" value="SLC5sbd_u4"/>
    <property type="match status" value="1"/>
</dbReference>
<evidence type="ECO:0000256" key="9">
    <source>
        <dbReference type="RuleBase" id="RU362091"/>
    </source>
</evidence>
<feature type="transmembrane region" description="Helical" evidence="10">
    <location>
        <begin position="337"/>
        <end position="367"/>
    </location>
</feature>
<evidence type="ECO:0000256" key="8">
    <source>
        <dbReference type="ARBA" id="ARBA00023136"/>
    </source>
</evidence>
<dbReference type="STRING" id="661399.AQJ67_05385"/>
<feature type="transmembrane region" description="Helical" evidence="10">
    <location>
        <begin position="388"/>
        <end position="407"/>
    </location>
</feature>
<evidence type="ECO:0008006" key="13">
    <source>
        <dbReference type="Google" id="ProtNLM"/>
    </source>
</evidence>
<dbReference type="PANTHER" id="PTHR48086">
    <property type="entry name" value="SODIUM/PROLINE SYMPORTER-RELATED"/>
    <property type="match status" value="1"/>
</dbReference>
<dbReference type="OrthoDB" id="4329578at2"/>
<feature type="transmembrane region" description="Helical" evidence="10">
    <location>
        <begin position="292"/>
        <end position="317"/>
    </location>
</feature>
<evidence type="ECO:0000256" key="6">
    <source>
        <dbReference type="ARBA" id="ARBA00022847"/>
    </source>
</evidence>